<dbReference type="AlphaFoldDB" id="A0A6J7EHH1"/>
<keyword evidence="1" id="KW-0472">Membrane</keyword>
<feature type="transmembrane region" description="Helical" evidence="1">
    <location>
        <begin position="20"/>
        <end position="39"/>
    </location>
</feature>
<gene>
    <name evidence="2" type="ORF">UFOPK3376_01542</name>
</gene>
<name>A0A6J7EHH1_9ZZZZ</name>
<organism evidence="2">
    <name type="scientific">freshwater metagenome</name>
    <dbReference type="NCBI Taxonomy" id="449393"/>
    <lineage>
        <taxon>unclassified sequences</taxon>
        <taxon>metagenomes</taxon>
        <taxon>ecological metagenomes</taxon>
    </lineage>
</organism>
<proteinExistence type="predicted"/>
<keyword evidence="1" id="KW-0812">Transmembrane</keyword>
<sequence length="218" mass="22395">MLTARFGHNERVHSQTTTWLTRVMMAFVAVTAVVAWIGVGELGGSSSAGLRATETALDHAVGLADATATLGVQVQQAMTTLGNGMGSAAEAMDHTVAVSRDVRALLDTLAPLGAQLGTDAPARLADLVTSLGQAEASLQEVQGGMNETQANLVAAAPAFAEVVTRLQAVPDELRAARARVHASAVSVGRGVVLLRIAITVGALMVLLRSALARRTGQP</sequence>
<evidence type="ECO:0000256" key="1">
    <source>
        <dbReference type="SAM" id="Phobius"/>
    </source>
</evidence>
<reference evidence="2" key="1">
    <citation type="submission" date="2020-05" db="EMBL/GenBank/DDBJ databases">
        <authorList>
            <person name="Chiriac C."/>
            <person name="Salcher M."/>
            <person name="Ghai R."/>
            <person name="Kavagutti S V."/>
        </authorList>
    </citation>
    <scope>NUCLEOTIDE SEQUENCE</scope>
</reference>
<dbReference type="EMBL" id="CAFBLP010000035">
    <property type="protein sequence ID" value="CAB4881118.1"/>
    <property type="molecule type" value="Genomic_DNA"/>
</dbReference>
<accession>A0A6J7EHH1</accession>
<keyword evidence="1" id="KW-1133">Transmembrane helix</keyword>
<protein>
    <submittedName>
        <fullName evidence="2">Unannotated protein</fullName>
    </submittedName>
</protein>
<evidence type="ECO:0000313" key="2">
    <source>
        <dbReference type="EMBL" id="CAB4881118.1"/>
    </source>
</evidence>
<feature type="transmembrane region" description="Helical" evidence="1">
    <location>
        <begin position="192"/>
        <end position="211"/>
    </location>
</feature>